<comment type="caution">
    <text evidence="10">The sequence shown here is derived from an EMBL/GenBank/DDBJ whole genome shotgun (WGS) entry which is preliminary data.</text>
</comment>
<evidence type="ECO:0000313" key="10">
    <source>
        <dbReference type="EMBL" id="GMQ29991.1"/>
    </source>
</evidence>
<gene>
    <name evidence="10" type="ORF">Aconfl_26340</name>
</gene>
<feature type="domain" description="MacB-like periplasmic core" evidence="9">
    <location>
        <begin position="1"/>
        <end position="219"/>
    </location>
</feature>
<reference evidence="10 11" key="1">
    <citation type="submission" date="2023-08" db="EMBL/GenBank/DDBJ databases">
        <title>Draft genome sequence of Algoriphagus confluentis.</title>
        <authorList>
            <person name="Takatani N."/>
            <person name="Hosokawa M."/>
            <person name="Sawabe T."/>
        </authorList>
    </citation>
    <scope>NUCLEOTIDE SEQUENCE [LARGE SCALE GENOMIC DNA]</scope>
    <source>
        <strain evidence="10 11">NBRC 111222</strain>
    </source>
</reference>
<feature type="transmembrane region" description="Helical" evidence="7">
    <location>
        <begin position="247"/>
        <end position="273"/>
    </location>
</feature>
<evidence type="ECO:0000313" key="11">
    <source>
        <dbReference type="Proteomes" id="UP001338309"/>
    </source>
</evidence>
<feature type="domain" description="ABC3 transporter permease C-terminal" evidence="8">
    <location>
        <begin position="253"/>
        <end position="374"/>
    </location>
</feature>
<dbReference type="PANTHER" id="PTHR30489">
    <property type="entry name" value="LIPOPROTEIN-RELEASING SYSTEM TRANSMEMBRANE PROTEIN LOLE"/>
    <property type="match status" value="1"/>
</dbReference>
<evidence type="ECO:0000256" key="4">
    <source>
        <dbReference type="ARBA" id="ARBA00022692"/>
    </source>
</evidence>
<evidence type="ECO:0000256" key="5">
    <source>
        <dbReference type="ARBA" id="ARBA00022989"/>
    </source>
</evidence>
<dbReference type="Proteomes" id="UP001338309">
    <property type="component" value="Unassembled WGS sequence"/>
</dbReference>
<dbReference type="InterPro" id="IPR025857">
    <property type="entry name" value="MacB_PCD"/>
</dbReference>
<evidence type="ECO:0000259" key="9">
    <source>
        <dbReference type="Pfam" id="PF12704"/>
    </source>
</evidence>
<dbReference type="PANTHER" id="PTHR30489:SF0">
    <property type="entry name" value="LIPOPROTEIN-RELEASING SYSTEM TRANSMEMBRANE PROTEIN LOLE"/>
    <property type="match status" value="1"/>
</dbReference>
<feature type="transmembrane region" description="Helical" evidence="7">
    <location>
        <begin position="340"/>
        <end position="365"/>
    </location>
</feature>
<organism evidence="10 11">
    <name type="scientific">Algoriphagus confluentis</name>
    <dbReference type="NCBI Taxonomy" id="1697556"/>
    <lineage>
        <taxon>Bacteria</taxon>
        <taxon>Pseudomonadati</taxon>
        <taxon>Bacteroidota</taxon>
        <taxon>Cytophagia</taxon>
        <taxon>Cytophagales</taxon>
        <taxon>Cyclobacteriaceae</taxon>
        <taxon>Algoriphagus</taxon>
    </lineage>
</organism>
<name>A0ABQ6PPW3_9BACT</name>
<evidence type="ECO:0000259" key="8">
    <source>
        <dbReference type="Pfam" id="PF02687"/>
    </source>
</evidence>
<keyword evidence="5 7" id="KW-1133">Transmembrane helix</keyword>
<dbReference type="EMBL" id="BTPD01000008">
    <property type="protein sequence ID" value="GMQ29991.1"/>
    <property type="molecule type" value="Genomic_DNA"/>
</dbReference>
<sequence>MIGVAVGTIALVVVMSVFNGLEDLIRSLFASFDAELKIEPARGKSFLAKEDWLKSIQNLEGVAVLTEVIEDNALVEYNQNQLVARLKGVSPNFLEQGRFSKGYFWGDTTLGTDLRPAAIMGRGVGFFLSVNLDAPNSILKVFYPKAPRSAASIDPSQLYNSAVLEPKAFFSIEQRFDDEYVIAPLNFVRDLLNYGQKRTSLEIKVAEGYSVASVQKALKLHLGPDFLVKNTDEQHATLIRTVKLEKLFVFLTLSFVLAIASFNIFFSLSMLAIEKKKDIAVLQAMGASEKLVKRIFLKQGALIALSGAFLGLILGIALVLAQQEFGLVSLGISSAVVDAYPVRIVGTDLVWIGLTVIGITLLASWRPAILASRVRPVQEL</sequence>
<evidence type="ECO:0000256" key="3">
    <source>
        <dbReference type="ARBA" id="ARBA00022475"/>
    </source>
</evidence>
<evidence type="ECO:0000256" key="1">
    <source>
        <dbReference type="ARBA" id="ARBA00004651"/>
    </source>
</evidence>
<dbReference type="Pfam" id="PF12704">
    <property type="entry name" value="MacB_PCD"/>
    <property type="match status" value="1"/>
</dbReference>
<dbReference type="Pfam" id="PF02687">
    <property type="entry name" value="FtsX"/>
    <property type="match status" value="1"/>
</dbReference>
<protein>
    <submittedName>
        <fullName evidence="10">FtsX-like permease family protein</fullName>
    </submittedName>
</protein>
<comment type="subcellular location">
    <subcellularLocation>
        <location evidence="1">Cell membrane</location>
        <topology evidence="1">Multi-pass membrane protein</topology>
    </subcellularLocation>
</comment>
<comment type="similarity">
    <text evidence="2">Belongs to the ABC-4 integral membrane protein family. LolC/E subfamily.</text>
</comment>
<feature type="transmembrane region" description="Helical" evidence="7">
    <location>
        <begin position="300"/>
        <end position="320"/>
    </location>
</feature>
<keyword evidence="11" id="KW-1185">Reference proteome</keyword>
<proteinExistence type="inferred from homology"/>
<dbReference type="InterPro" id="IPR003838">
    <property type="entry name" value="ABC3_permease_C"/>
</dbReference>
<dbReference type="InterPro" id="IPR051447">
    <property type="entry name" value="Lipoprotein-release_system"/>
</dbReference>
<evidence type="ECO:0000256" key="6">
    <source>
        <dbReference type="ARBA" id="ARBA00023136"/>
    </source>
</evidence>
<evidence type="ECO:0000256" key="7">
    <source>
        <dbReference type="SAM" id="Phobius"/>
    </source>
</evidence>
<keyword evidence="6 7" id="KW-0472">Membrane</keyword>
<accession>A0ABQ6PPW3</accession>
<evidence type="ECO:0000256" key="2">
    <source>
        <dbReference type="ARBA" id="ARBA00005236"/>
    </source>
</evidence>
<keyword evidence="4 7" id="KW-0812">Transmembrane</keyword>
<keyword evidence="3" id="KW-1003">Cell membrane</keyword>